<dbReference type="AlphaFoldDB" id="A0A6C2UIR2"/>
<organism evidence="1 2">
    <name type="scientific">Pontiella sulfatireligans</name>
    <dbReference type="NCBI Taxonomy" id="2750658"/>
    <lineage>
        <taxon>Bacteria</taxon>
        <taxon>Pseudomonadati</taxon>
        <taxon>Kiritimatiellota</taxon>
        <taxon>Kiritimatiellia</taxon>
        <taxon>Kiritimatiellales</taxon>
        <taxon>Pontiellaceae</taxon>
        <taxon>Pontiella</taxon>
    </lineage>
</organism>
<evidence type="ECO:0000313" key="2">
    <source>
        <dbReference type="Proteomes" id="UP000346198"/>
    </source>
</evidence>
<evidence type="ECO:0000313" key="1">
    <source>
        <dbReference type="EMBL" id="VGO19096.1"/>
    </source>
</evidence>
<proteinExistence type="predicted"/>
<protein>
    <submittedName>
        <fullName evidence="1">Uncharacterized protein</fullName>
    </submittedName>
</protein>
<keyword evidence="2" id="KW-1185">Reference proteome</keyword>
<sequence>MIRFFLMSMLLAFVGDSPTCKVRELIHYDNR</sequence>
<reference evidence="1 2" key="1">
    <citation type="submission" date="2019-04" db="EMBL/GenBank/DDBJ databases">
        <authorList>
            <person name="Van Vliet M D."/>
        </authorList>
    </citation>
    <scope>NUCLEOTIDE SEQUENCE [LARGE SCALE GENOMIC DNA]</scope>
    <source>
        <strain evidence="1 2">F21</strain>
    </source>
</reference>
<accession>A0A6C2UIR2</accession>
<dbReference type="Proteomes" id="UP000346198">
    <property type="component" value="Unassembled WGS sequence"/>
</dbReference>
<dbReference type="EMBL" id="CAAHFH010000001">
    <property type="protein sequence ID" value="VGO19096.1"/>
    <property type="molecule type" value="Genomic_DNA"/>
</dbReference>
<gene>
    <name evidence="1" type="ORF">SCARR_01152</name>
</gene>
<name>A0A6C2UIR2_9BACT</name>